<dbReference type="InterPro" id="IPR019489">
    <property type="entry name" value="Clp_ATPase_C"/>
</dbReference>
<evidence type="ECO:0000313" key="12">
    <source>
        <dbReference type="Proteomes" id="UP000277457"/>
    </source>
</evidence>
<feature type="coiled-coil region" evidence="9">
    <location>
        <begin position="415"/>
        <end position="529"/>
    </location>
</feature>
<dbReference type="GO" id="GO:0042026">
    <property type="term" value="P:protein refolding"/>
    <property type="evidence" value="ECO:0007669"/>
    <property type="project" value="UniProtKB-UniRule"/>
</dbReference>
<comment type="subunit">
    <text evidence="9">Homohexamer; The oligomerization is ATP-dependent.</text>
</comment>
<keyword evidence="9" id="KW-0346">Stress response</keyword>
<dbReference type="InterPro" id="IPR004176">
    <property type="entry name" value="Clp_R_N"/>
</dbReference>
<dbReference type="Gene3D" id="1.10.8.60">
    <property type="match status" value="1"/>
</dbReference>
<keyword evidence="5 9" id="KW-0175">Coiled coil</keyword>
<dbReference type="PANTHER" id="PTHR11638:SF18">
    <property type="entry name" value="HEAT SHOCK PROTEIN 104"/>
    <property type="match status" value="1"/>
</dbReference>
<dbReference type="NCBIfam" id="TIGR03346">
    <property type="entry name" value="chaperone_ClpB"/>
    <property type="match status" value="1"/>
</dbReference>
<dbReference type="SMART" id="SM00382">
    <property type="entry name" value="AAA"/>
    <property type="match status" value="2"/>
</dbReference>
<dbReference type="PROSITE" id="PS00870">
    <property type="entry name" value="CLPAB_1"/>
    <property type="match status" value="1"/>
</dbReference>
<dbReference type="GO" id="GO:0034605">
    <property type="term" value="P:cellular response to heat"/>
    <property type="evidence" value="ECO:0007669"/>
    <property type="project" value="TreeGrafter"/>
</dbReference>
<dbReference type="InterPro" id="IPR050130">
    <property type="entry name" value="ClpA_ClpB"/>
</dbReference>
<dbReference type="InterPro" id="IPR041546">
    <property type="entry name" value="ClpA/ClpB_AAA_lid"/>
</dbReference>
<keyword evidence="2 8" id="KW-0677">Repeat</keyword>
<comment type="caution">
    <text evidence="11">The sequence shown here is derived from an EMBL/GenBank/DDBJ whole genome shotgun (WGS) entry which is preliminary data.</text>
</comment>
<dbReference type="SUPFAM" id="SSF52540">
    <property type="entry name" value="P-loop containing nucleoside triphosphate hydrolases"/>
    <property type="match status" value="2"/>
</dbReference>
<evidence type="ECO:0000256" key="9">
    <source>
        <dbReference type="RuleBase" id="RU362034"/>
    </source>
</evidence>
<organism evidence="11 12">
    <name type="scientific">Aerophobetes bacterium</name>
    <dbReference type="NCBI Taxonomy" id="2030807"/>
    <lineage>
        <taxon>Bacteria</taxon>
        <taxon>Candidatus Aerophobota</taxon>
    </lineage>
</organism>
<dbReference type="InterPro" id="IPR018368">
    <property type="entry name" value="ClpA/B_CS1"/>
</dbReference>
<dbReference type="PANTHER" id="PTHR11638">
    <property type="entry name" value="ATP-DEPENDENT CLP PROTEASE"/>
    <property type="match status" value="1"/>
</dbReference>
<dbReference type="FunFam" id="3.40.50.300:FF:000025">
    <property type="entry name" value="ATP-dependent Clp protease subunit"/>
    <property type="match status" value="1"/>
</dbReference>
<dbReference type="Pfam" id="PF10431">
    <property type="entry name" value="ClpB_D2-small"/>
    <property type="match status" value="1"/>
</dbReference>
<proteinExistence type="inferred from homology"/>
<dbReference type="SUPFAM" id="SSF81923">
    <property type="entry name" value="Double Clp-N motif"/>
    <property type="match status" value="1"/>
</dbReference>
<evidence type="ECO:0000313" key="11">
    <source>
        <dbReference type="EMBL" id="RLE08303.1"/>
    </source>
</evidence>
<accession>A0A662D2G1</accession>
<dbReference type="GO" id="GO:0005737">
    <property type="term" value="C:cytoplasm"/>
    <property type="evidence" value="ECO:0007669"/>
    <property type="project" value="UniProtKB-SubCell"/>
</dbReference>
<name>A0A662D2G1_UNCAE</name>
<dbReference type="InterPro" id="IPR003959">
    <property type="entry name" value="ATPase_AAA_core"/>
</dbReference>
<protein>
    <recommendedName>
        <fullName evidence="9">Chaperone protein ClpB</fullName>
    </recommendedName>
</protein>
<dbReference type="InterPro" id="IPR017730">
    <property type="entry name" value="Chaperonin_ClpB"/>
</dbReference>
<evidence type="ECO:0000256" key="2">
    <source>
        <dbReference type="ARBA" id="ARBA00022737"/>
    </source>
</evidence>
<dbReference type="CDD" id="cd00009">
    <property type="entry name" value="AAA"/>
    <property type="match status" value="1"/>
</dbReference>
<evidence type="ECO:0000256" key="8">
    <source>
        <dbReference type="PROSITE-ProRule" id="PRU01251"/>
    </source>
</evidence>
<dbReference type="Gene3D" id="1.10.1780.10">
    <property type="entry name" value="Clp, N-terminal domain"/>
    <property type="match status" value="1"/>
</dbReference>
<evidence type="ECO:0000256" key="3">
    <source>
        <dbReference type="ARBA" id="ARBA00022741"/>
    </source>
</evidence>
<comment type="similarity">
    <text evidence="1 9">Belongs to the ClpA/ClpB family.</text>
</comment>
<evidence type="ECO:0000256" key="4">
    <source>
        <dbReference type="ARBA" id="ARBA00022840"/>
    </source>
</evidence>
<sequence>MDINRFTEKVQIVLQKAQSIASRYHHQQVDVEHLLLALLEDEDGLVPKILEKMHISPEEIQNKVKKVLSSLPKVYGDGAGQMFITSRFSRLLESAESEAKRLKDEFISVEHLLLAMTEEDSTTPTGRILSEAGVTKDDLMQVLVSIRGHQRVTNRNPEATYQALERYGRDLTKLAQQGKLDPVIGRDDEIRRIIQILSRRRKNNPLLLGDAGVGKTAIVEGLAQRIVRGDVPEGLKDRRIVVLDMGALLAGAKFRGEFEERLKAVLKEVQESNGRIILFIDEFHTVVGAGAAEGAMDAGNLLKPMLARGELHCIAATTVDEYRKYIEKDAALERRFQPLLVDQPSVEDTISILRGLKERYQSHHGVKIKDSALVAAATLSNRYISDRFLPDKAIDLMDEAAAKLRTEIDSMPSELDEVMRKVMQLEIEREALKKEKDVASKERLRKIEEDLSKLKIQADSLKAQWEEEKKSISKLRSLRKEIENTKLQIEKAERDYDLNKLAELKYGKLRELESQLKKEEENLRRQKGRRLLKEEVDDEDIAEVVSRWTGIPVSKLLEGELEKLLNLEKRLHQRVVDQNEAVSAVADAILRARSGIKDPNRPIGSFIFLGPTGVGKTELAKALAECLFDDEKALVRIDMSEYMEKHIVSRLIGAPPGYVGYEEGGQLTGAIRRKPFSVILFDEIEKAHHDVFNILLQILDEGRLTDSQGKTVDFKNTVIIMTSNIAGESILSYGGSEESYEKMKGQVLDELKRHFRPEFLNRIDEIVVFRCLTLQHIAQIVDIQLNYLRKRLTPRYITLELTSSAKQELARMGYDPVYGARPLKRVIQRELEIPLAKKILKGEIKDGHKVVVDFDESGFVFSPPI</sequence>
<dbReference type="InterPro" id="IPR003593">
    <property type="entry name" value="AAA+_ATPase"/>
</dbReference>
<feature type="coiled-coil region" evidence="9">
    <location>
        <begin position="85"/>
        <end position="112"/>
    </location>
</feature>
<keyword evidence="4 9" id="KW-0067">ATP-binding</keyword>
<evidence type="ECO:0000256" key="7">
    <source>
        <dbReference type="ARBA" id="ARBA00026057"/>
    </source>
</evidence>
<evidence type="ECO:0000256" key="5">
    <source>
        <dbReference type="ARBA" id="ARBA00023054"/>
    </source>
</evidence>
<feature type="domain" description="Clp R" evidence="10">
    <location>
        <begin position="3"/>
        <end position="149"/>
    </location>
</feature>
<dbReference type="InterPro" id="IPR036628">
    <property type="entry name" value="Clp_N_dom_sf"/>
</dbReference>
<dbReference type="GO" id="GO:0016887">
    <property type="term" value="F:ATP hydrolysis activity"/>
    <property type="evidence" value="ECO:0007669"/>
    <property type="project" value="InterPro"/>
</dbReference>
<dbReference type="PROSITE" id="PS51903">
    <property type="entry name" value="CLP_R"/>
    <property type="match status" value="1"/>
</dbReference>
<dbReference type="Proteomes" id="UP000277457">
    <property type="component" value="Unassembled WGS sequence"/>
</dbReference>
<dbReference type="SMART" id="SM01086">
    <property type="entry name" value="ClpB_D2-small"/>
    <property type="match status" value="1"/>
</dbReference>
<dbReference type="InterPro" id="IPR027417">
    <property type="entry name" value="P-loop_NTPase"/>
</dbReference>
<dbReference type="PRINTS" id="PR00300">
    <property type="entry name" value="CLPPROTEASEA"/>
</dbReference>
<gene>
    <name evidence="9 11" type="primary">clpB</name>
    <name evidence="11" type="ORF">DRZ78_01330</name>
</gene>
<dbReference type="Pfam" id="PF02861">
    <property type="entry name" value="Clp_N"/>
    <property type="match status" value="1"/>
</dbReference>
<dbReference type="Pfam" id="PF17871">
    <property type="entry name" value="AAA_lid_9"/>
    <property type="match status" value="1"/>
</dbReference>
<dbReference type="Pfam" id="PF00004">
    <property type="entry name" value="AAA"/>
    <property type="match status" value="1"/>
</dbReference>
<dbReference type="AlphaFoldDB" id="A0A662D2G1"/>
<dbReference type="EMBL" id="QMPY01000033">
    <property type="protein sequence ID" value="RLE08303.1"/>
    <property type="molecule type" value="Genomic_DNA"/>
</dbReference>
<dbReference type="Pfam" id="PF07724">
    <property type="entry name" value="AAA_2"/>
    <property type="match status" value="1"/>
</dbReference>
<comment type="subcellular location">
    <subcellularLocation>
        <location evidence="9">Cytoplasm</location>
    </subcellularLocation>
</comment>
<keyword evidence="3 9" id="KW-0547">Nucleotide-binding</keyword>
<dbReference type="InterPro" id="IPR001270">
    <property type="entry name" value="ClpA/B"/>
</dbReference>
<dbReference type="CDD" id="cd19499">
    <property type="entry name" value="RecA-like_ClpB_Hsp104-like"/>
    <property type="match status" value="1"/>
</dbReference>
<dbReference type="FunFam" id="3.40.50.300:FF:000120">
    <property type="entry name" value="ATP-dependent chaperone ClpB"/>
    <property type="match status" value="1"/>
</dbReference>
<comment type="subunit">
    <text evidence="7">Homohexamer. The oligomerization is ATP-dependent.</text>
</comment>
<evidence type="ECO:0000256" key="6">
    <source>
        <dbReference type="ARBA" id="ARBA00023186"/>
    </source>
</evidence>
<evidence type="ECO:0000256" key="1">
    <source>
        <dbReference type="ARBA" id="ARBA00008675"/>
    </source>
</evidence>
<evidence type="ECO:0000259" key="10">
    <source>
        <dbReference type="PROSITE" id="PS51903"/>
    </source>
</evidence>
<keyword evidence="6 9" id="KW-0143">Chaperone</keyword>
<dbReference type="GO" id="GO:0005524">
    <property type="term" value="F:ATP binding"/>
    <property type="evidence" value="ECO:0007669"/>
    <property type="project" value="UniProtKB-UniRule"/>
</dbReference>
<dbReference type="FunFam" id="1.10.8.60:FF:000017">
    <property type="entry name" value="ATP-dependent chaperone ClpB"/>
    <property type="match status" value="1"/>
</dbReference>
<reference evidence="11 12" key="1">
    <citation type="submission" date="2018-06" db="EMBL/GenBank/DDBJ databases">
        <title>Extensive metabolic versatility and redundancy in microbially diverse, dynamic hydrothermal sediments.</title>
        <authorList>
            <person name="Dombrowski N."/>
            <person name="Teske A."/>
            <person name="Baker B.J."/>
        </authorList>
    </citation>
    <scope>NUCLEOTIDE SEQUENCE [LARGE SCALE GENOMIC DNA]</scope>
    <source>
        <strain evidence="11">B7_G13</strain>
    </source>
</reference>
<dbReference type="Gene3D" id="3.40.50.300">
    <property type="entry name" value="P-loop containing nucleotide triphosphate hydrolases"/>
    <property type="match status" value="3"/>
</dbReference>
<comment type="function">
    <text evidence="9">Part of a stress-induced multi-chaperone system, it is involved in the recovery of the cell from heat-induced damage, in cooperation with DnaK, DnaJ and GrpE.</text>
</comment>
<keyword evidence="9" id="KW-0963">Cytoplasm</keyword>
<dbReference type="FunFam" id="3.40.50.300:FF:000010">
    <property type="entry name" value="Chaperone clpB 1, putative"/>
    <property type="match status" value="1"/>
</dbReference>